<keyword evidence="4" id="KW-1185">Reference proteome</keyword>
<dbReference type="InterPro" id="IPR036388">
    <property type="entry name" value="WH-like_DNA-bd_sf"/>
</dbReference>
<dbReference type="SUPFAM" id="SSF46894">
    <property type="entry name" value="C-terminal effector domain of the bipartite response regulators"/>
    <property type="match status" value="1"/>
</dbReference>
<comment type="caution">
    <text evidence="3">The sequence shown here is derived from an EMBL/GenBank/DDBJ whole genome shotgun (WGS) entry which is preliminary data.</text>
</comment>
<dbReference type="PROSITE" id="PS50043">
    <property type="entry name" value="HTH_LUXR_2"/>
    <property type="match status" value="1"/>
</dbReference>
<dbReference type="InterPro" id="IPR016032">
    <property type="entry name" value="Sig_transdc_resp-reg_C-effctor"/>
</dbReference>
<dbReference type="Proteomes" id="UP000192536">
    <property type="component" value="Unassembled WGS sequence"/>
</dbReference>
<dbReference type="PROSITE" id="PS00622">
    <property type="entry name" value="HTH_LUXR_1"/>
    <property type="match status" value="1"/>
</dbReference>
<dbReference type="Gene3D" id="1.10.10.10">
    <property type="entry name" value="Winged helix-like DNA-binding domain superfamily/Winged helix DNA-binding domain"/>
    <property type="match status" value="1"/>
</dbReference>
<dbReference type="SMART" id="SM00421">
    <property type="entry name" value="HTH_LUXR"/>
    <property type="match status" value="1"/>
</dbReference>
<accession>A0A1X0WFX1</accession>
<sequence length="208" mass="23617">MQTIIFESCRFTRLGLIHSLAVNGIGSRETSYANSLEDLQRSCEHPIPRIILINESCLPIQSQSSTVIRNLIVEHPQSLFIIFMSSTNNHFEQYVFVRENVIITSKSIKTATLNQLLSHHVRQFNLTGIGDNRLNISPVVLSRSESNMLKMWMSGEGTTQISDKLRIKVKTVSSYKGSIKRKIKSQNKHIIYHVVRLSDSLTEGIYVS</sequence>
<gene>
    <name evidence="3" type="primary">rcsA</name>
    <name evidence="3" type="ORF">BS640_09460</name>
</gene>
<dbReference type="STRING" id="1646377.BS640_09460"/>
<dbReference type="AlphaFoldDB" id="A0A1X0WFX1"/>
<dbReference type="NCBIfam" id="NF011940">
    <property type="entry name" value="PRK15411.1"/>
    <property type="match status" value="1"/>
</dbReference>
<protein>
    <submittedName>
        <fullName evidence="3">Helix-turn-helix transcriptional regulator</fullName>
    </submittedName>
</protein>
<dbReference type="InterPro" id="IPR000792">
    <property type="entry name" value="Tscrpt_reg_LuxR_C"/>
</dbReference>
<dbReference type="EMBL" id="MRWE01000013">
    <property type="protein sequence ID" value="ORJ25644.1"/>
    <property type="molecule type" value="Genomic_DNA"/>
</dbReference>
<dbReference type="PRINTS" id="PR00038">
    <property type="entry name" value="HTHLUXR"/>
</dbReference>
<evidence type="ECO:0000256" key="1">
    <source>
        <dbReference type="ARBA" id="ARBA00023125"/>
    </source>
</evidence>
<evidence type="ECO:0000313" key="3">
    <source>
        <dbReference type="EMBL" id="ORJ25644.1"/>
    </source>
</evidence>
<dbReference type="CDD" id="cd06170">
    <property type="entry name" value="LuxR_C_like"/>
    <property type="match status" value="1"/>
</dbReference>
<keyword evidence="1" id="KW-0238">DNA-binding</keyword>
<dbReference type="RefSeq" id="WP_017492683.1">
    <property type="nucleotide sequence ID" value="NZ_JBAUUI010000023.1"/>
</dbReference>
<proteinExistence type="predicted"/>
<reference evidence="3 4" key="1">
    <citation type="journal article" date="2017" name="Int. J. Syst. Evol. Microbiol.">
        <title>Rouxiella badensis sp. nov. and Rouxiella silvae sp. nov. isolated from peat bog soil in Germany and emendation of the genus description.</title>
        <authorList>
            <person name="Le Fleche-Mateos A."/>
            <person name="Kugler J.H."/>
            <person name="Hansen S.H."/>
            <person name="Syldatk C."/>
            <person name="Hausmann R."/>
            <person name="Lomprez F."/>
            <person name="Vandenbogaert M."/>
            <person name="Manuguerra J.C."/>
            <person name="Grimont P.A."/>
        </authorList>
    </citation>
    <scope>NUCLEOTIDE SEQUENCE [LARGE SCALE GENOMIC DNA]</scope>
    <source>
        <strain evidence="3 4">DSM 100043</strain>
    </source>
</reference>
<evidence type="ECO:0000313" key="4">
    <source>
        <dbReference type="Proteomes" id="UP000192536"/>
    </source>
</evidence>
<dbReference type="Pfam" id="PF00196">
    <property type="entry name" value="GerE"/>
    <property type="match status" value="1"/>
</dbReference>
<evidence type="ECO:0000259" key="2">
    <source>
        <dbReference type="PROSITE" id="PS50043"/>
    </source>
</evidence>
<dbReference type="GO" id="GO:0006355">
    <property type="term" value="P:regulation of DNA-templated transcription"/>
    <property type="evidence" value="ECO:0007669"/>
    <property type="project" value="InterPro"/>
</dbReference>
<dbReference type="GO" id="GO:0003677">
    <property type="term" value="F:DNA binding"/>
    <property type="evidence" value="ECO:0007669"/>
    <property type="project" value="UniProtKB-KW"/>
</dbReference>
<organism evidence="3 4">
    <name type="scientific">Rouxiella badensis</name>
    <dbReference type="NCBI Taxonomy" id="1646377"/>
    <lineage>
        <taxon>Bacteria</taxon>
        <taxon>Pseudomonadati</taxon>
        <taxon>Pseudomonadota</taxon>
        <taxon>Gammaproteobacteria</taxon>
        <taxon>Enterobacterales</taxon>
        <taxon>Yersiniaceae</taxon>
        <taxon>Rouxiella</taxon>
    </lineage>
</organism>
<feature type="domain" description="HTH luxR-type" evidence="2">
    <location>
        <begin position="134"/>
        <end position="199"/>
    </location>
</feature>
<name>A0A1X0WFX1_9GAMM</name>